<feature type="domain" description="PRC-barrel" evidence="1">
    <location>
        <begin position="93"/>
        <end position="165"/>
    </location>
</feature>
<dbReference type="RefSeq" id="WP_236341782.1">
    <property type="nucleotide sequence ID" value="NZ_CAKMMF010000010.1"/>
</dbReference>
<evidence type="ECO:0000313" key="2">
    <source>
        <dbReference type="EMBL" id="CAH1204380.1"/>
    </source>
</evidence>
<name>A0ABN8GAP2_9BACL</name>
<dbReference type="InterPro" id="IPR011033">
    <property type="entry name" value="PRC_barrel-like_sf"/>
</dbReference>
<keyword evidence="3" id="KW-1185">Reference proteome</keyword>
<feature type="domain" description="PRC-barrel" evidence="1">
    <location>
        <begin position="2"/>
        <end position="68"/>
    </location>
</feature>
<dbReference type="InterPro" id="IPR027275">
    <property type="entry name" value="PRC-brl_dom"/>
</dbReference>
<sequence length="183" mass="20271">MIRIQHLIGLPVIEVDSGKQVGHVKDAWFDEHWQLDGIVLDAGRRFLSAMKAVLWREVLVIGDDAVLIMKESSVSRMKPHNVQRSFHTGAIRLKDLPVVTVHGEQLGRVSDVYFDELQGTQIVGYELTDGFIADLLEGRKWLPAPQDCDAVMLGEDVIIVPAGSEANLEPVAVSDLNIGRNEP</sequence>
<accession>A0ABN8GAP2</accession>
<proteinExistence type="predicted"/>
<reference evidence="2" key="1">
    <citation type="submission" date="2022-01" db="EMBL/GenBank/DDBJ databases">
        <authorList>
            <person name="Criscuolo A."/>
        </authorList>
    </citation>
    <scope>NUCLEOTIDE SEQUENCE</scope>
    <source>
        <strain evidence="2">CIP111893</strain>
    </source>
</reference>
<comment type="caution">
    <text evidence="2">The sequence shown here is derived from an EMBL/GenBank/DDBJ whole genome shotgun (WGS) entry which is preliminary data.</text>
</comment>
<evidence type="ECO:0000259" key="1">
    <source>
        <dbReference type="Pfam" id="PF05239"/>
    </source>
</evidence>
<organism evidence="2 3">
    <name type="scientific">Paenibacillus plantiphilus</name>
    <dbReference type="NCBI Taxonomy" id="2905650"/>
    <lineage>
        <taxon>Bacteria</taxon>
        <taxon>Bacillati</taxon>
        <taxon>Bacillota</taxon>
        <taxon>Bacilli</taxon>
        <taxon>Bacillales</taxon>
        <taxon>Paenibacillaceae</taxon>
        <taxon>Paenibacillus</taxon>
    </lineage>
</organism>
<gene>
    <name evidence="2" type="ORF">PAECIP111893_02238</name>
</gene>
<protein>
    <recommendedName>
        <fullName evidence="1">PRC-barrel domain-containing protein</fullName>
    </recommendedName>
</protein>
<evidence type="ECO:0000313" key="3">
    <source>
        <dbReference type="Proteomes" id="UP000838686"/>
    </source>
</evidence>
<dbReference type="Pfam" id="PF05239">
    <property type="entry name" value="PRC"/>
    <property type="match status" value="2"/>
</dbReference>
<dbReference type="Proteomes" id="UP000838686">
    <property type="component" value="Unassembled WGS sequence"/>
</dbReference>
<dbReference type="EMBL" id="CAKMMF010000010">
    <property type="protein sequence ID" value="CAH1204380.1"/>
    <property type="molecule type" value="Genomic_DNA"/>
</dbReference>
<dbReference type="SUPFAM" id="SSF50346">
    <property type="entry name" value="PRC-barrel domain"/>
    <property type="match status" value="2"/>
</dbReference>
<dbReference type="Gene3D" id="2.30.30.240">
    <property type="entry name" value="PRC-barrel domain"/>
    <property type="match status" value="2"/>
</dbReference>